<dbReference type="AlphaFoldDB" id="A0A2P4WX13"/>
<dbReference type="Proteomes" id="UP000237271">
    <property type="component" value="Unassembled WGS sequence"/>
</dbReference>
<dbReference type="OrthoDB" id="166650at2759"/>
<proteinExistence type="predicted"/>
<sequence>MKRPVFRIKVADSDQQLKLMTTLLYSRTEDAYDAGYDEHKQYCKTMKKSAFFAYFEKNRDSWRAK</sequence>
<protein>
    <submittedName>
        <fullName evidence="1">Uncharacterized protein</fullName>
    </submittedName>
</protein>
<reference evidence="1 2" key="1">
    <citation type="journal article" date="2017" name="Genome Biol. Evol.">
        <title>Phytophthora megakarya and P. palmivora, closely related causal agents of cacao black pod rot, underwent increases in genome sizes and gene numbers by different mechanisms.</title>
        <authorList>
            <person name="Ali S.S."/>
            <person name="Shao J."/>
            <person name="Lary D.J."/>
            <person name="Kronmiller B."/>
            <person name="Shen D."/>
            <person name="Strem M.D."/>
            <person name="Amoako-Attah I."/>
            <person name="Akrofi A.Y."/>
            <person name="Begoude B.A."/>
            <person name="Ten Hoopen G.M."/>
            <person name="Coulibaly K."/>
            <person name="Kebe B.I."/>
            <person name="Melnick R.L."/>
            <person name="Guiltinan M.J."/>
            <person name="Tyler B.M."/>
            <person name="Meinhardt L.W."/>
            <person name="Bailey B.A."/>
        </authorList>
    </citation>
    <scope>NUCLEOTIDE SEQUENCE [LARGE SCALE GENOMIC DNA]</scope>
    <source>
        <strain evidence="2">sbr112.9</strain>
    </source>
</reference>
<keyword evidence="2" id="KW-1185">Reference proteome</keyword>
<evidence type="ECO:0000313" key="1">
    <source>
        <dbReference type="EMBL" id="POM57844.1"/>
    </source>
</evidence>
<name>A0A2P4WX13_9STRA</name>
<accession>A0A2P4WX13</accession>
<comment type="caution">
    <text evidence="1">The sequence shown here is derived from an EMBL/GenBank/DDBJ whole genome shotgun (WGS) entry which is preliminary data.</text>
</comment>
<dbReference type="EMBL" id="NCKW01020479">
    <property type="protein sequence ID" value="POM57844.1"/>
    <property type="molecule type" value="Genomic_DNA"/>
</dbReference>
<organism evidence="1 2">
    <name type="scientific">Phytophthora palmivora</name>
    <dbReference type="NCBI Taxonomy" id="4796"/>
    <lineage>
        <taxon>Eukaryota</taxon>
        <taxon>Sar</taxon>
        <taxon>Stramenopiles</taxon>
        <taxon>Oomycota</taxon>
        <taxon>Peronosporomycetes</taxon>
        <taxon>Peronosporales</taxon>
        <taxon>Peronosporaceae</taxon>
        <taxon>Phytophthora</taxon>
    </lineage>
</organism>
<gene>
    <name evidence="1" type="ORF">PHPALM_37592</name>
</gene>
<evidence type="ECO:0000313" key="2">
    <source>
        <dbReference type="Proteomes" id="UP000237271"/>
    </source>
</evidence>